<keyword evidence="4" id="KW-0274">FAD</keyword>
<dbReference type="PRINTS" id="PR00368">
    <property type="entry name" value="FADPNR"/>
</dbReference>
<dbReference type="InterPro" id="IPR036188">
    <property type="entry name" value="FAD/NAD-bd_sf"/>
</dbReference>
<evidence type="ECO:0000256" key="4">
    <source>
        <dbReference type="ARBA" id="ARBA00022827"/>
    </source>
</evidence>
<dbReference type="EMBL" id="JAPJZH010000002">
    <property type="protein sequence ID" value="MDA4844372.1"/>
    <property type="molecule type" value="Genomic_DNA"/>
</dbReference>
<dbReference type="Gene3D" id="3.50.50.100">
    <property type="match status" value="1"/>
</dbReference>
<keyword evidence="5" id="KW-0809">Transit peptide</keyword>
<dbReference type="SUPFAM" id="SSF51905">
    <property type="entry name" value="FAD/NAD(P)-binding domain"/>
    <property type="match status" value="1"/>
</dbReference>
<dbReference type="RefSeq" id="WP_271087903.1">
    <property type="nucleotide sequence ID" value="NZ_JAPJZH010000002.1"/>
</dbReference>
<feature type="domain" description="FAD/NAD(P)-binding" evidence="9">
    <location>
        <begin position="7"/>
        <end position="324"/>
    </location>
</feature>
<dbReference type="EC" id="1.6.5.9" evidence="2"/>
<dbReference type="InterPro" id="IPR054585">
    <property type="entry name" value="NDH2-like_C"/>
</dbReference>
<evidence type="ECO:0000256" key="3">
    <source>
        <dbReference type="ARBA" id="ARBA00022630"/>
    </source>
</evidence>
<proteinExistence type="inferred from homology"/>
<dbReference type="Pfam" id="PF22366">
    <property type="entry name" value="NDH2_C"/>
    <property type="match status" value="1"/>
</dbReference>
<evidence type="ECO:0000256" key="7">
    <source>
        <dbReference type="ARBA" id="ARBA00023027"/>
    </source>
</evidence>
<evidence type="ECO:0000256" key="2">
    <source>
        <dbReference type="ARBA" id="ARBA00012637"/>
    </source>
</evidence>
<dbReference type="Proteomes" id="UP001148313">
    <property type="component" value="Unassembled WGS sequence"/>
</dbReference>
<keyword evidence="3" id="KW-0285">Flavoprotein</keyword>
<dbReference type="PANTHER" id="PTHR43706:SF47">
    <property type="entry name" value="EXTERNAL NADH-UBIQUINONE OXIDOREDUCTASE 1, MITOCHONDRIAL-RELATED"/>
    <property type="match status" value="1"/>
</dbReference>
<feature type="domain" description="External alternative NADH-ubiquinone oxidoreductase-like C-terminal" evidence="10">
    <location>
        <begin position="350"/>
        <end position="400"/>
    </location>
</feature>
<comment type="similarity">
    <text evidence="1">Belongs to the NADH dehydrogenase family.</text>
</comment>
<evidence type="ECO:0000256" key="5">
    <source>
        <dbReference type="ARBA" id="ARBA00022946"/>
    </source>
</evidence>
<comment type="caution">
    <text evidence="11">The sequence shown here is derived from an EMBL/GenBank/DDBJ whole genome shotgun (WGS) entry which is preliminary data.</text>
</comment>
<dbReference type="PRINTS" id="PR00411">
    <property type="entry name" value="PNDRDTASEI"/>
</dbReference>
<evidence type="ECO:0000313" key="11">
    <source>
        <dbReference type="EMBL" id="MDA4844372.1"/>
    </source>
</evidence>
<evidence type="ECO:0000256" key="1">
    <source>
        <dbReference type="ARBA" id="ARBA00005272"/>
    </source>
</evidence>
<protein>
    <recommendedName>
        <fullName evidence="2">NADH:ubiquinone reductase (non-electrogenic)</fullName>
        <ecNumber evidence="2">1.6.5.9</ecNumber>
    </recommendedName>
</protein>
<dbReference type="InterPro" id="IPR023753">
    <property type="entry name" value="FAD/NAD-binding_dom"/>
</dbReference>
<evidence type="ECO:0000256" key="6">
    <source>
        <dbReference type="ARBA" id="ARBA00023002"/>
    </source>
</evidence>
<evidence type="ECO:0000259" key="9">
    <source>
        <dbReference type="Pfam" id="PF07992"/>
    </source>
</evidence>
<evidence type="ECO:0000259" key="10">
    <source>
        <dbReference type="Pfam" id="PF22366"/>
    </source>
</evidence>
<gene>
    <name evidence="11" type="ORF">OOZ53_03380</name>
</gene>
<accession>A0ABT4VJU4</accession>
<name>A0ABT4VJU4_9HYPH</name>
<keyword evidence="12" id="KW-1185">Reference proteome</keyword>
<evidence type="ECO:0000256" key="8">
    <source>
        <dbReference type="ARBA" id="ARBA00047599"/>
    </source>
</evidence>
<dbReference type="InterPro" id="IPR045024">
    <property type="entry name" value="NDH-2"/>
</dbReference>
<sequence length="426" mass="46196">MPQVRRNVVIVGAGFGGLSAARELAKAPVNITIIDQQNHHLFQPLLYQVATASLTPAEIAVPIRHVLRSQNNAQVIMDRVVGVDTKSQNVTTESGRTVPYDTLVVATGARHSYFGKDQWADHAPGLKTLSDALALREKILTAFEKAEIVVDSDPEAAKRFQTFVVIGAGPTGVEMAGAIAELAQSVMRDFRKIDKANNRIILLEGGPRVLPSFAQDLSQRAEADLQALGVEVRTGTMVTDIVAGKVTTDQDSIAAETVIWAAGVQASPAGKWLSLPVTGSGHVPVDATLRPQGFENVYVIGDTARHEADGTALPGIAPVAKQMGIYVGRRLAALARGQTPSKRFRYSDAGALATIGRNSAVADIYGMKVKGFAGWLLWGAAHVYFLIGFKNRLFVMLHWLWLYVTWQRGVRLIMHREPDRHAERTS</sequence>
<reference evidence="11" key="1">
    <citation type="submission" date="2022-11" db="EMBL/GenBank/DDBJ databases">
        <title>Hoeflea poritis sp. nov., isolated from scleractinian coral Porites lutea.</title>
        <authorList>
            <person name="Zhang G."/>
            <person name="Wei Q."/>
            <person name="Cai L."/>
        </authorList>
    </citation>
    <scope>NUCLEOTIDE SEQUENCE</scope>
    <source>
        <strain evidence="11">E7-10</strain>
    </source>
</reference>
<evidence type="ECO:0000313" key="12">
    <source>
        <dbReference type="Proteomes" id="UP001148313"/>
    </source>
</evidence>
<organism evidence="11 12">
    <name type="scientific">Hoeflea poritis</name>
    <dbReference type="NCBI Taxonomy" id="2993659"/>
    <lineage>
        <taxon>Bacteria</taxon>
        <taxon>Pseudomonadati</taxon>
        <taxon>Pseudomonadota</taxon>
        <taxon>Alphaproteobacteria</taxon>
        <taxon>Hyphomicrobiales</taxon>
        <taxon>Rhizobiaceae</taxon>
        <taxon>Hoeflea</taxon>
    </lineage>
</organism>
<dbReference type="PANTHER" id="PTHR43706">
    <property type="entry name" value="NADH DEHYDROGENASE"/>
    <property type="match status" value="1"/>
</dbReference>
<keyword evidence="6" id="KW-0560">Oxidoreductase</keyword>
<dbReference type="Pfam" id="PF07992">
    <property type="entry name" value="Pyr_redox_2"/>
    <property type="match status" value="1"/>
</dbReference>
<comment type="catalytic activity">
    <reaction evidence="8">
        <text>a quinone + NADH + H(+) = a quinol + NAD(+)</text>
        <dbReference type="Rhea" id="RHEA:46160"/>
        <dbReference type="ChEBI" id="CHEBI:15378"/>
        <dbReference type="ChEBI" id="CHEBI:24646"/>
        <dbReference type="ChEBI" id="CHEBI:57540"/>
        <dbReference type="ChEBI" id="CHEBI:57945"/>
        <dbReference type="ChEBI" id="CHEBI:132124"/>
        <dbReference type="EC" id="1.6.5.9"/>
    </reaction>
</comment>
<keyword evidence="7" id="KW-0520">NAD</keyword>